<comment type="caution">
    <text evidence="8">The sequence shown here is derived from an EMBL/GenBank/DDBJ whole genome shotgun (WGS) entry which is preliminary data.</text>
</comment>
<sequence length="130" mass="14062">MRGTHFLRYCIIGVTNTAICFSVIFLLTDFFDVDYVIGNGAGYGIGLAVSFILNKYGNFRSRGNLGREIVLFLGSFAAAYALNLAVLIAAVRLIGLNGTLSQVVSGACYTIAFYFLMKGIAFKETMPSDS</sequence>
<dbReference type="AlphaFoldDB" id="D2Z6I6"/>
<feature type="transmembrane region" description="Helical" evidence="6">
    <location>
        <begin position="40"/>
        <end position="57"/>
    </location>
</feature>
<keyword evidence="9" id="KW-1185">Reference proteome</keyword>
<dbReference type="GO" id="GO:0000271">
    <property type="term" value="P:polysaccharide biosynthetic process"/>
    <property type="evidence" value="ECO:0007669"/>
    <property type="project" value="InterPro"/>
</dbReference>
<feature type="transmembrane region" description="Helical" evidence="6">
    <location>
        <begin position="7"/>
        <end position="28"/>
    </location>
</feature>
<feature type="domain" description="GtrA/DPMS transmembrane" evidence="7">
    <location>
        <begin position="8"/>
        <end position="122"/>
    </location>
</feature>
<name>D2Z6I6_9BACT</name>
<accession>D2Z6I6</accession>
<keyword evidence="3 6" id="KW-0812">Transmembrane</keyword>
<dbReference type="Proteomes" id="UP000006427">
    <property type="component" value="Unassembled WGS sequence"/>
</dbReference>
<dbReference type="STRING" id="469381.Dpep_1057"/>
<protein>
    <submittedName>
        <fullName evidence="8">GtrA family protein</fullName>
    </submittedName>
</protein>
<dbReference type="InterPro" id="IPR051401">
    <property type="entry name" value="GtrA_CellWall_Glycosyl"/>
</dbReference>
<evidence type="ECO:0000313" key="9">
    <source>
        <dbReference type="Proteomes" id="UP000006427"/>
    </source>
</evidence>
<dbReference type="EMBL" id="ABTR02000001">
    <property type="protein sequence ID" value="EFC91083.1"/>
    <property type="molecule type" value="Genomic_DNA"/>
</dbReference>
<feature type="transmembrane region" description="Helical" evidence="6">
    <location>
        <begin position="69"/>
        <end position="94"/>
    </location>
</feature>
<dbReference type="PaxDb" id="469381-Dpep_1057"/>
<evidence type="ECO:0000256" key="3">
    <source>
        <dbReference type="ARBA" id="ARBA00022692"/>
    </source>
</evidence>
<evidence type="ECO:0000256" key="1">
    <source>
        <dbReference type="ARBA" id="ARBA00004141"/>
    </source>
</evidence>
<gene>
    <name evidence="8" type="ORF">Dpep_1057</name>
</gene>
<comment type="similarity">
    <text evidence="2">Belongs to the GtrA family.</text>
</comment>
<dbReference type="eggNOG" id="COG2246">
    <property type="taxonomic scope" value="Bacteria"/>
</dbReference>
<evidence type="ECO:0000313" key="8">
    <source>
        <dbReference type="EMBL" id="EFC91083.1"/>
    </source>
</evidence>
<feature type="transmembrane region" description="Helical" evidence="6">
    <location>
        <begin position="100"/>
        <end position="117"/>
    </location>
</feature>
<evidence type="ECO:0000256" key="6">
    <source>
        <dbReference type="SAM" id="Phobius"/>
    </source>
</evidence>
<reference evidence="8 9" key="1">
    <citation type="journal article" date="2010" name="Stand. Genomic Sci.">
        <title>Permanent draft genome sequence of Dethiosulfovibrio peptidovorans type strain (SEBR 4207).</title>
        <authorList>
            <person name="Labutti K."/>
            <person name="Mayilraj S."/>
            <person name="Clum A."/>
            <person name="Lucas S."/>
            <person name="Glavina Del Rio T."/>
            <person name="Nolan M."/>
            <person name="Tice H."/>
            <person name="Cheng J.F."/>
            <person name="Pitluck S."/>
            <person name="Liolios K."/>
            <person name="Ivanova N."/>
            <person name="Mavromatis K."/>
            <person name="Mikhailova N."/>
            <person name="Pati A."/>
            <person name="Goodwin L."/>
            <person name="Chen A."/>
            <person name="Palaniappan K."/>
            <person name="Land M."/>
            <person name="Hauser L."/>
            <person name="Chang Y.J."/>
            <person name="Jeffries C.D."/>
            <person name="Rohde M."/>
            <person name="Spring S."/>
            <person name="Goker M."/>
            <person name="Woyke T."/>
            <person name="Bristow J."/>
            <person name="Eisen J.A."/>
            <person name="Markowitz V."/>
            <person name="Hugenholtz P."/>
            <person name="Kyrpides N.C."/>
            <person name="Klenk H.P."/>
            <person name="Lapidus A."/>
        </authorList>
    </citation>
    <scope>NUCLEOTIDE SEQUENCE [LARGE SCALE GENOMIC DNA]</scope>
    <source>
        <strain evidence="8 9">DSM 11002</strain>
    </source>
</reference>
<dbReference type="GO" id="GO:0005886">
    <property type="term" value="C:plasma membrane"/>
    <property type="evidence" value="ECO:0007669"/>
    <property type="project" value="TreeGrafter"/>
</dbReference>
<dbReference type="Pfam" id="PF04138">
    <property type="entry name" value="GtrA_DPMS_TM"/>
    <property type="match status" value="1"/>
</dbReference>
<evidence type="ECO:0000259" key="7">
    <source>
        <dbReference type="Pfam" id="PF04138"/>
    </source>
</evidence>
<organism evidence="8 9">
    <name type="scientific">Dethiosulfovibrio peptidovorans DSM 11002</name>
    <dbReference type="NCBI Taxonomy" id="469381"/>
    <lineage>
        <taxon>Bacteria</taxon>
        <taxon>Thermotogati</taxon>
        <taxon>Synergistota</taxon>
        <taxon>Synergistia</taxon>
        <taxon>Synergistales</taxon>
        <taxon>Dethiosulfovibrionaceae</taxon>
        <taxon>Dethiosulfovibrio</taxon>
    </lineage>
</organism>
<evidence type="ECO:0000256" key="5">
    <source>
        <dbReference type="ARBA" id="ARBA00023136"/>
    </source>
</evidence>
<proteinExistence type="inferred from homology"/>
<evidence type="ECO:0000256" key="4">
    <source>
        <dbReference type="ARBA" id="ARBA00022989"/>
    </source>
</evidence>
<keyword evidence="5 6" id="KW-0472">Membrane</keyword>
<dbReference type="InterPro" id="IPR007267">
    <property type="entry name" value="GtrA_DPMS_TM"/>
</dbReference>
<dbReference type="PANTHER" id="PTHR38459:SF1">
    <property type="entry name" value="PROPHAGE BACTOPRENOL-LINKED GLUCOSE TRANSLOCASE HOMOLOG"/>
    <property type="match status" value="1"/>
</dbReference>
<comment type="subcellular location">
    <subcellularLocation>
        <location evidence="1">Membrane</location>
        <topology evidence="1">Multi-pass membrane protein</topology>
    </subcellularLocation>
</comment>
<dbReference type="PANTHER" id="PTHR38459">
    <property type="entry name" value="PROPHAGE BACTOPRENOL-LINKED GLUCOSE TRANSLOCASE HOMOLOG"/>
    <property type="match status" value="1"/>
</dbReference>
<keyword evidence="4 6" id="KW-1133">Transmembrane helix</keyword>
<evidence type="ECO:0000256" key="2">
    <source>
        <dbReference type="ARBA" id="ARBA00009399"/>
    </source>
</evidence>